<gene>
    <name evidence="1" type="ORF">BaRGS_00031919</name>
</gene>
<dbReference type="EMBL" id="JACVVK020000364">
    <property type="protein sequence ID" value="KAK7476837.1"/>
    <property type="molecule type" value="Genomic_DNA"/>
</dbReference>
<evidence type="ECO:0000313" key="2">
    <source>
        <dbReference type="Proteomes" id="UP001519460"/>
    </source>
</evidence>
<evidence type="ECO:0000313" key="1">
    <source>
        <dbReference type="EMBL" id="KAK7476837.1"/>
    </source>
</evidence>
<organism evidence="1 2">
    <name type="scientific">Batillaria attramentaria</name>
    <dbReference type="NCBI Taxonomy" id="370345"/>
    <lineage>
        <taxon>Eukaryota</taxon>
        <taxon>Metazoa</taxon>
        <taxon>Spiralia</taxon>
        <taxon>Lophotrochozoa</taxon>
        <taxon>Mollusca</taxon>
        <taxon>Gastropoda</taxon>
        <taxon>Caenogastropoda</taxon>
        <taxon>Sorbeoconcha</taxon>
        <taxon>Cerithioidea</taxon>
        <taxon>Batillariidae</taxon>
        <taxon>Batillaria</taxon>
    </lineage>
</organism>
<protein>
    <submittedName>
        <fullName evidence="1">Uncharacterized protein</fullName>
    </submittedName>
</protein>
<dbReference type="Proteomes" id="UP001519460">
    <property type="component" value="Unassembled WGS sequence"/>
</dbReference>
<dbReference type="AlphaFoldDB" id="A0ABD0JQQ2"/>
<keyword evidence="2" id="KW-1185">Reference proteome</keyword>
<reference evidence="1 2" key="1">
    <citation type="journal article" date="2023" name="Sci. Data">
        <title>Genome assembly of the Korean intertidal mud-creeper Batillaria attramentaria.</title>
        <authorList>
            <person name="Patra A.K."/>
            <person name="Ho P.T."/>
            <person name="Jun S."/>
            <person name="Lee S.J."/>
            <person name="Kim Y."/>
            <person name="Won Y.J."/>
        </authorList>
    </citation>
    <scope>NUCLEOTIDE SEQUENCE [LARGE SCALE GENOMIC DNA]</scope>
    <source>
        <strain evidence="1">Wonlab-2016</strain>
    </source>
</reference>
<accession>A0ABD0JQQ2</accession>
<comment type="caution">
    <text evidence="1">The sequence shown here is derived from an EMBL/GenBank/DDBJ whole genome shotgun (WGS) entry which is preliminary data.</text>
</comment>
<name>A0ABD0JQQ2_9CAEN</name>
<proteinExistence type="predicted"/>
<sequence>MVYMPTHLKNELLEHFGSHILISSRGKKTYVGTLRTTASKILSQYFVSPQTNDAETKKLILIQTAAKLTKSNIKGVAASKEVYPGSEDIRLVSKNVDFVQKHFNCF</sequence>